<dbReference type="AlphaFoldDB" id="A0A394D1Z0"/>
<reference evidence="1 2" key="1">
    <citation type="journal article" date="2017" name="Plant Biotechnol. J.">
        <title>A comprehensive draft genome sequence for lupin (Lupinus angustifolius), an emerging health food: insights into plant-microbe interactions and legume evolution.</title>
        <authorList>
            <person name="Hane J.K."/>
            <person name="Ming Y."/>
            <person name="Kamphuis L.G."/>
            <person name="Nelson M.N."/>
            <person name="Garg G."/>
            <person name="Atkins C.A."/>
            <person name="Bayer P.E."/>
            <person name="Bravo A."/>
            <person name="Bringans S."/>
            <person name="Cannon S."/>
            <person name="Edwards D."/>
            <person name="Foley R."/>
            <person name="Gao L.L."/>
            <person name="Harrison M.J."/>
            <person name="Huang W."/>
            <person name="Hurgobin B."/>
            <person name="Li S."/>
            <person name="Liu C.W."/>
            <person name="McGrath A."/>
            <person name="Morahan G."/>
            <person name="Murray J."/>
            <person name="Weller J."/>
            <person name="Jian J."/>
            <person name="Singh K.B."/>
        </authorList>
    </citation>
    <scope>NUCLEOTIDE SEQUENCE [LARGE SCALE GENOMIC DNA]</scope>
    <source>
        <strain evidence="2">cv. Tanjil</strain>
        <tissue evidence="1">Whole plant</tissue>
    </source>
</reference>
<dbReference type="EMBL" id="MLAU01000893">
    <property type="protein sequence ID" value="OIW17124.1"/>
    <property type="molecule type" value="Genomic_DNA"/>
</dbReference>
<comment type="caution">
    <text evidence="1">The sequence shown here is derived from an EMBL/GenBank/DDBJ whole genome shotgun (WGS) entry which is preliminary data.</text>
</comment>
<gene>
    <name evidence="1" type="ORF">TanjilG_00197</name>
</gene>
<evidence type="ECO:0000313" key="2">
    <source>
        <dbReference type="Proteomes" id="UP000188354"/>
    </source>
</evidence>
<dbReference type="Proteomes" id="UP000188354">
    <property type="component" value="Unassembled WGS sequence"/>
</dbReference>
<evidence type="ECO:0000313" key="1">
    <source>
        <dbReference type="EMBL" id="OIW17124.1"/>
    </source>
</evidence>
<accession>A0A394D1Z0</accession>
<organism evidence="1 2">
    <name type="scientific">Lupinus angustifolius</name>
    <name type="common">Narrow-leaved blue lupine</name>
    <dbReference type="NCBI Taxonomy" id="3871"/>
    <lineage>
        <taxon>Eukaryota</taxon>
        <taxon>Viridiplantae</taxon>
        <taxon>Streptophyta</taxon>
        <taxon>Embryophyta</taxon>
        <taxon>Tracheophyta</taxon>
        <taxon>Spermatophyta</taxon>
        <taxon>Magnoliopsida</taxon>
        <taxon>eudicotyledons</taxon>
        <taxon>Gunneridae</taxon>
        <taxon>Pentapetalae</taxon>
        <taxon>rosids</taxon>
        <taxon>fabids</taxon>
        <taxon>Fabales</taxon>
        <taxon>Fabaceae</taxon>
        <taxon>Papilionoideae</taxon>
        <taxon>50 kb inversion clade</taxon>
        <taxon>genistoids sensu lato</taxon>
        <taxon>core genistoids</taxon>
        <taxon>Genisteae</taxon>
        <taxon>Lupinus</taxon>
    </lineage>
</organism>
<keyword evidence="2" id="KW-1185">Reference proteome</keyword>
<dbReference type="STRING" id="3871.A0A394D1Z0"/>
<sequence>MGSLFKGDYLWRANIFESKKNALQKNWFTNEDINSLEELIGRLKRLKEKVGFIIMKLAI</sequence>
<proteinExistence type="predicted"/>
<protein>
    <submittedName>
        <fullName evidence="1">Uncharacterized protein</fullName>
    </submittedName>
</protein>
<name>A0A394D1Z0_LUPAN</name>
<dbReference type="Gramene" id="OIW17124">
    <property type="protein sequence ID" value="OIW17124"/>
    <property type="gene ID" value="TanjilG_00197"/>
</dbReference>